<dbReference type="Pfam" id="PF01782">
    <property type="entry name" value="RimM"/>
    <property type="match status" value="1"/>
</dbReference>
<evidence type="ECO:0000256" key="1">
    <source>
        <dbReference type="ARBA" id="ARBA00022490"/>
    </source>
</evidence>
<comment type="similarity">
    <text evidence="5">Belongs to the RimM family.</text>
</comment>
<protein>
    <recommendedName>
        <fullName evidence="5">Ribosome maturation factor RimM</fullName>
    </recommendedName>
</protein>
<feature type="domain" description="RimM N-terminal" evidence="6">
    <location>
        <begin position="54"/>
        <end position="145"/>
    </location>
</feature>
<dbReference type="InterPro" id="IPR002676">
    <property type="entry name" value="RimM_N"/>
</dbReference>
<dbReference type="GO" id="GO:0005737">
    <property type="term" value="C:cytoplasm"/>
    <property type="evidence" value="ECO:0007669"/>
    <property type="project" value="UniProtKB-SubCell"/>
</dbReference>
<dbReference type="PANTHER" id="PTHR33692">
    <property type="entry name" value="RIBOSOME MATURATION FACTOR RIMM"/>
    <property type="match status" value="1"/>
</dbReference>
<gene>
    <name evidence="5" type="primary">rimM</name>
    <name evidence="8" type="ORF">CK621_10000</name>
</gene>
<dbReference type="GO" id="GO:0042274">
    <property type="term" value="P:ribosomal small subunit biogenesis"/>
    <property type="evidence" value="ECO:0007669"/>
    <property type="project" value="UniProtKB-UniRule"/>
</dbReference>
<keyword evidence="1 5" id="KW-0963">Cytoplasm</keyword>
<evidence type="ECO:0000259" key="6">
    <source>
        <dbReference type="Pfam" id="PF01782"/>
    </source>
</evidence>
<comment type="domain">
    <text evidence="5">The PRC barrel domain binds ribosomal protein uS19.</text>
</comment>
<dbReference type="InterPro" id="IPR036976">
    <property type="entry name" value="RimM_N_sf"/>
</dbReference>
<dbReference type="SUPFAM" id="SSF50346">
    <property type="entry name" value="PRC-barrel domain"/>
    <property type="match status" value="1"/>
</dbReference>
<reference evidence="8" key="1">
    <citation type="submission" date="2017-08" db="EMBL/GenBank/DDBJ databases">
        <title>WGS of Clinical strains of the CDC Group NO-1 linked to zoonotic infections in humans.</title>
        <authorList>
            <person name="Bernier A.-M."/>
            <person name="Bernard K."/>
        </authorList>
    </citation>
    <scope>NUCLEOTIDE SEQUENCE [LARGE SCALE GENOMIC DNA]</scope>
    <source>
        <strain evidence="8">NML120219</strain>
    </source>
</reference>
<dbReference type="Gene3D" id="2.30.30.240">
    <property type="entry name" value="PRC-barrel domain"/>
    <property type="match status" value="1"/>
</dbReference>
<comment type="caution">
    <text evidence="8">The sequence shown here is derived from an EMBL/GenBank/DDBJ whole genome shotgun (WGS) entry which is preliminary data.</text>
</comment>
<dbReference type="EMBL" id="NSJE01000015">
    <property type="protein sequence ID" value="PAT42341.1"/>
    <property type="molecule type" value="Genomic_DNA"/>
</dbReference>
<keyword evidence="4 5" id="KW-0143">Chaperone</keyword>
<dbReference type="InterPro" id="IPR009000">
    <property type="entry name" value="Transl_B-barrel_sf"/>
</dbReference>
<dbReference type="Pfam" id="PF24986">
    <property type="entry name" value="PRC_RimM"/>
    <property type="match status" value="1"/>
</dbReference>
<feature type="domain" description="Ribosome maturation factor RimM PRC barrel" evidence="7">
    <location>
        <begin position="157"/>
        <end position="241"/>
    </location>
</feature>
<evidence type="ECO:0000256" key="5">
    <source>
        <dbReference type="HAMAP-Rule" id="MF_00014"/>
    </source>
</evidence>
<proteinExistence type="inferred from homology"/>
<evidence type="ECO:0000313" key="8">
    <source>
        <dbReference type="EMBL" id="PAT42341.1"/>
    </source>
</evidence>
<comment type="subcellular location">
    <subcellularLocation>
        <location evidence="5">Cytoplasm</location>
    </subcellularLocation>
</comment>
<comment type="subunit">
    <text evidence="5">Binds ribosomal protein uS19.</text>
</comment>
<dbReference type="GO" id="GO:0005840">
    <property type="term" value="C:ribosome"/>
    <property type="evidence" value="ECO:0007669"/>
    <property type="project" value="InterPro"/>
</dbReference>
<dbReference type="PANTHER" id="PTHR33692:SF1">
    <property type="entry name" value="RIBOSOME MATURATION FACTOR RIMM"/>
    <property type="match status" value="1"/>
</dbReference>
<name>A0A2A2AX72_9BURK</name>
<comment type="function">
    <text evidence="5">An accessory protein needed during the final step in the assembly of 30S ribosomal subunit, possibly for assembly of the head region. Essential for efficient processing of 16S rRNA. May be needed both before and after RbfA during the maturation of 16S rRNA. It has affinity for free ribosomal 30S subunits but not for 70S ribosomes.</text>
</comment>
<dbReference type="Proteomes" id="UP000218439">
    <property type="component" value="Unassembled WGS sequence"/>
</dbReference>
<dbReference type="NCBIfam" id="TIGR02273">
    <property type="entry name" value="16S_RimM"/>
    <property type="match status" value="1"/>
</dbReference>
<dbReference type="AlphaFoldDB" id="A0A2A2AX72"/>
<dbReference type="InterPro" id="IPR011033">
    <property type="entry name" value="PRC_barrel-like_sf"/>
</dbReference>
<evidence type="ECO:0000259" key="7">
    <source>
        <dbReference type="Pfam" id="PF24986"/>
    </source>
</evidence>
<organism evidence="8">
    <name type="scientific">Vandammella animalimorsus</name>
    <dbReference type="NCBI Taxonomy" id="2029117"/>
    <lineage>
        <taxon>Bacteria</taxon>
        <taxon>Pseudomonadati</taxon>
        <taxon>Pseudomonadota</taxon>
        <taxon>Betaproteobacteria</taxon>
        <taxon>Burkholderiales</taxon>
        <taxon>Comamonadaceae</taxon>
        <taxon>Vandammella</taxon>
    </lineage>
</organism>
<dbReference type="Gene3D" id="2.40.30.60">
    <property type="entry name" value="RimM"/>
    <property type="match status" value="1"/>
</dbReference>
<dbReference type="InterPro" id="IPR011961">
    <property type="entry name" value="RimM"/>
</dbReference>
<keyword evidence="3 5" id="KW-0698">rRNA processing</keyword>
<dbReference type="InterPro" id="IPR056792">
    <property type="entry name" value="PRC_RimM"/>
</dbReference>
<dbReference type="GO" id="GO:0006364">
    <property type="term" value="P:rRNA processing"/>
    <property type="evidence" value="ECO:0007669"/>
    <property type="project" value="UniProtKB-UniRule"/>
</dbReference>
<evidence type="ECO:0000256" key="2">
    <source>
        <dbReference type="ARBA" id="ARBA00022517"/>
    </source>
</evidence>
<keyword evidence="2 5" id="KW-0690">Ribosome biogenesis</keyword>
<evidence type="ECO:0000256" key="3">
    <source>
        <dbReference type="ARBA" id="ARBA00022552"/>
    </source>
</evidence>
<dbReference type="SUPFAM" id="SSF50447">
    <property type="entry name" value="Translation proteins"/>
    <property type="match status" value="1"/>
</dbReference>
<sequence length="242" mass="26230">MQYRKRKPTHSPASSRVQAIPKALADAAAPAGPQLRQALAQLAAEAPPEPLIDLARITGAWGVRGWIKLAPFSADADALHEARDWFIAPPDAQRRQGLRHFDAPLQVRVLQLKPQGDALVAQLQGIDDRDVAQALRGATIALPRSAFPALPEGEFYWVDLLGLQVRNRQAVVLGTVAEMLSNGPQSVLVVREQPPADVLNALNAPGAPAPRLREHLIPFVDAYVDSVSLADGQIVVDWQPDY</sequence>
<dbReference type="HAMAP" id="MF_00014">
    <property type="entry name" value="Ribosome_mat_RimM"/>
    <property type="match status" value="1"/>
</dbReference>
<evidence type="ECO:0000256" key="4">
    <source>
        <dbReference type="ARBA" id="ARBA00023186"/>
    </source>
</evidence>
<accession>A0A2A2AX72</accession>
<dbReference type="GO" id="GO:0043022">
    <property type="term" value="F:ribosome binding"/>
    <property type="evidence" value="ECO:0007669"/>
    <property type="project" value="InterPro"/>
</dbReference>